<feature type="region of interest" description="Disordered" evidence="1">
    <location>
        <begin position="47"/>
        <end position="71"/>
    </location>
</feature>
<proteinExistence type="predicted"/>
<reference evidence="2" key="1">
    <citation type="submission" date="2020-03" db="EMBL/GenBank/DDBJ databases">
        <title>The deep terrestrial virosphere.</title>
        <authorList>
            <person name="Holmfeldt K."/>
            <person name="Nilsson E."/>
            <person name="Simone D."/>
            <person name="Lopez-Fernandez M."/>
            <person name="Wu X."/>
            <person name="de Brujin I."/>
            <person name="Lundin D."/>
            <person name="Andersson A."/>
            <person name="Bertilsson S."/>
            <person name="Dopson M."/>
        </authorList>
    </citation>
    <scope>NUCLEOTIDE SEQUENCE</scope>
    <source>
        <strain evidence="2">MM171B02524</strain>
    </source>
</reference>
<dbReference type="EMBL" id="MT143940">
    <property type="protein sequence ID" value="QJH93028.1"/>
    <property type="molecule type" value="Genomic_DNA"/>
</dbReference>
<organism evidence="2">
    <name type="scientific">viral metagenome</name>
    <dbReference type="NCBI Taxonomy" id="1070528"/>
    <lineage>
        <taxon>unclassified sequences</taxon>
        <taxon>metagenomes</taxon>
        <taxon>organismal metagenomes</taxon>
    </lineage>
</organism>
<evidence type="ECO:0000256" key="1">
    <source>
        <dbReference type="SAM" id="MobiDB-lite"/>
    </source>
</evidence>
<sequence length="105" mass="10851">MPYKNPKQFLTAATALPAAIEAKLPAGAPKISTMLLDATGKMPDLPDFPMELPDLPAVPTLPEMPALPGAPGELRRMVTGVEVSPAAPVPAATRAGVGKIPLVFE</sequence>
<evidence type="ECO:0000313" key="2">
    <source>
        <dbReference type="EMBL" id="QJH93028.1"/>
    </source>
</evidence>
<gene>
    <name evidence="2" type="ORF">MM171B02524_0004</name>
</gene>
<name>A0A6M3X5Q2_9ZZZZ</name>
<protein>
    <submittedName>
        <fullName evidence="2">Uncharacterized protein</fullName>
    </submittedName>
</protein>
<accession>A0A6M3X5Q2</accession>
<dbReference type="AlphaFoldDB" id="A0A6M3X5Q2"/>